<comment type="caution">
    <text evidence="2">The sequence shown here is derived from an EMBL/GenBank/DDBJ whole genome shotgun (WGS) entry which is preliminary data.</text>
</comment>
<feature type="compositionally biased region" description="Basic and acidic residues" evidence="1">
    <location>
        <begin position="79"/>
        <end position="95"/>
    </location>
</feature>
<proteinExistence type="predicted"/>
<evidence type="ECO:0000313" key="2">
    <source>
        <dbReference type="EMBL" id="RRD48702.1"/>
    </source>
</evidence>
<reference evidence="2 3" key="1">
    <citation type="submission" date="2018-11" db="EMBL/GenBank/DDBJ databases">
        <title>Genomes From Bacteria Associated with the Canine Oral Cavity: a Test Case for Automated Genome-Based Taxonomic Assignment.</title>
        <authorList>
            <person name="Coil D.A."/>
            <person name="Jospin G."/>
            <person name="Darling A.E."/>
            <person name="Wallis C."/>
            <person name="Davis I.J."/>
            <person name="Harris S."/>
            <person name="Eisen J.A."/>
            <person name="Holcombe L.J."/>
            <person name="O'Flynn C."/>
        </authorList>
    </citation>
    <scope>NUCLEOTIDE SEQUENCE [LARGE SCALE GENOMIC DNA]</scope>
    <source>
        <strain evidence="2 3">OH2822_COT-296</strain>
    </source>
</reference>
<feature type="compositionally biased region" description="Basic and acidic residues" evidence="1">
    <location>
        <begin position="1"/>
        <end position="21"/>
    </location>
</feature>
<feature type="region of interest" description="Disordered" evidence="1">
    <location>
        <begin position="1"/>
        <end position="114"/>
    </location>
</feature>
<sequence>MTRRHTPAEKKARDRRSRVDSWGENQKSSRRNIPLKRRRLEKAYRHRVAAELRRGEDGEPGSIRREPMGKWPGETLADAIDRKLERRSRDADAPRRSTAARARRAARRRHRSRH</sequence>
<evidence type="ECO:0000256" key="1">
    <source>
        <dbReference type="SAM" id="MobiDB-lite"/>
    </source>
</evidence>
<feature type="compositionally biased region" description="Basic and acidic residues" evidence="1">
    <location>
        <begin position="48"/>
        <end position="68"/>
    </location>
</feature>
<organism evidence="2 3">
    <name type="scientific">Arachnia propionica</name>
    <dbReference type="NCBI Taxonomy" id="1750"/>
    <lineage>
        <taxon>Bacteria</taxon>
        <taxon>Bacillati</taxon>
        <taxon>Actinomycetota</taxon>
        <taxon>Actinomycetes</taxon>
        <taxon>Propionibacteriales</taxon>
        <taxon>Propionibacteriaceae</taxon>
        <taxon>Arachnia</taxon>
    </lineage>
</organism>
<dbReference type="Proteomes" id="UP000280935">
    <property type="component" value="Unassembled WGS sequence"/>
</dbReference>
<accession>A0A3P1WQ28</accession>
<dbReference type="EMBL" id="RQYT01000032">
    <property type="protein sequence ID" value="RRD48702.1"/>
    <property type="molecule type" value="Genomic_DNA"/>
</dbReference>
<dbReference type="RefSeq" id="WP_125228648.1">
    <property type="nucleotide sequence ID" value="NZ_RQYT01000032.1"/>
</dbReference>
<name>A0A3P1WQ28_9ACTN</name>
<protein>
    <submittedName>
        <fullName evidence="2">Uncharacterized protein</fullName>
    </submittedName>
</protein>
<feature type="compositionally biased region" description="Basic residues" evidence="1">
    <location>
        <begin position="28"/>
        <end position="47"/>
    </location>
</feature>
<dbReference type="OrthoDB" id="8705804at2"/>
<dbReference type="AlphaFoldDB" id="A0A3P1WQ28"/>
<evidence type="ECO:0000313" key="3">
    <source>
        <dbReference type="Proteomes" id="UP000280935"/>
    </source>
</evidence>
<feature type="compositionally biased region" description="Basic residues" evidence="1">
    <location>
        <begin position="101"/>
        <end position="114"/>
    </location>
</feature>
<gene>
    <name evidence="2" type="ORF">EII35_11710</name>
</gene>